<keyword evidence="2" id="KW-1185">Reference proteome</keyword>
<dbReference type="AlphaFoldDB" id="A0AAE0VSH5"/>
<reference evidence="1" key="2">
    <citation type="journal article" date="2021" name="Genome Biol. Evol.">
        <title>Developing a high-quality reference genome for a parasitic bivalve with doubly uniparental inheritance (Bivalvia: Unionida).</title>
        <authorList>
            <person name="Smith C.H."/>
        </authorList>
    </citation>
    <scope>NUCLEOTIDE SEQUENCE</scope>
    <source>
        <strain evidence="1">CHS0354</strain>
        <tissue evidence="1">Mantle</tissue>
    </source>
</reference>
<evidence type="ECO:0000313" key="1">
    <source>
        <dbReference type="EMBL" id="KAK3588391.1"/>
    </source>
</evidence>
<organism evidence="1 2">
    <name type="scientific">Potamilus streckersoni</name>
    <dbReference type="NCBI Taxonomy" id="2493646"/>
    <lineage>
        <taxon>Eukaryota</taxon>
        <taxon>Metazoa</taxon>
        <taxon>Spiralia</taxon>
        <taxon>Lophotrochozoa</taxon>
        <taxon>Mollusca</taxon>
        <taxon>Bivalvia</taxon>
        <taxon>Autobranchia</taxon>
        <taxon>Heteroconchia</taxon>
        <taxon>Palaeoheterodonta</taxon>
        <taxon>Unionida</taxon>
        <taxon>Unionoidea</taxon>
        <taxon>Unionidae</taxon>
        <taxon>Ambleminae</taxon>
        <taxon>Lampsilini</taxon>
        <taxon>Potamilus</taxon>
    </lineage>
</organism>
<accession>A0AAE0VSH5</accession>
<reference evidence="1" key="1">
    <citation type="journal article" date="2021" name="Genome Biol. Evol.">
        <title>A High-Quality Reference Genome for a Parasitic Bivalve with Doubly Uniparental Inheritance (Bivalvia: Unionida).</title>
        <authorList>
            <person name="Smith C.H."/>
        </authorList>
    </citation>
    <scope>NUCLEOTIDE SEQUENCE</scope>
    <source>
        <strain evidence="1">CHS0354</strain>
    </source>
</reference>
<dbReference type="Proteomes" id="UP001195483">
    <property type="component" value="Unassembled WGS sequence"/>
</dbReference>
<proteinExistence type="predicted"/>
<evidence type="ECO:0000313" key="2">
    <source>
        <dbReference type="Proteomes" id="UP001195483"/>
    </source>
</evidence>
<dbReference type="EMBL" id="JAEAOA010001737">
    <property type="protein sequence ID" value="KAK3588391.1"/>
    <property type="molecule type" value="Genomic_DNA"/>
</dbReference>
<reference evidence="1" key="3">
    <citation type="submission" date="2023-05" db="EMBL/GenBank/DDBJ databases">
        <authorList>
            <person name="Smith C.H."/>
        </authorList>
    </citation>
    <scope>NUCLEOTIDE SEQUENCE</scope>
    <source>
        <strain evidence="1">CHS0354</strain>
        <tissue evidence="1">Mantle</tissue>
    </source>
</reference>
<name>A0AAE0VSH5_9BIVA</name>
<gene>
    <name evidence="1" type="ORF">CHS0354_028968</name>
</gene>
<protein>
    <submittedName>
        <fullName evidence="1">Uncharacterized protein</fullName>
    </submittedName>
</protein>
<sequence length="106" mass="12578">MCGQLFMRRCNNMIFKMASMVAIFFYIRSRPFSICKISQNYAEFLSFSIFILKMYYFQRINGYSQISKENITDGDSINIIIAQRFSNAKPYPQTDLSEYLIKNFKI</sequence>
<comment type="caution">
    <text evidence="1">The sequence shown here is derived from an EMBL/GenBank/DDBJ whole genome shotgun (WGS) entry which is preliminary data.</text>
</comment>